<proteinExistence type="predicted"/>
<keyword evidence="4" id="KW-1185">Reference proteome</keyword>
<reference evidence="3 4" key="1">
    <citation type="journal article" date="2015" name="Stand. Genomic Sci.">
        <title>Genomic Encyclopedia of Bacterial and Archaeal Type Strains, Phase III: the genomes of soil and plant-associated and newly described type strains.</title>
        <authorList>
            <person name="Whitman W.B."/>
            <person name="Woyke T."/>
            <person name="Klenk H.P."/>
            <person name="Zhou Y."/>
            <person name="Lilburn T.G."/>
            <person name="Beck B.J."/>
            <person name="De Vos P."/>
            <person name="Vandamme P."/>
            <person name="Eisen J.A."/>
            <person name="Garrity G."/>
            <person name="Hugenholtz P."/>
            <person name="Kyrpides N.C."/>
        </authorList>
    </citation>
    <scope>NUCLEOTIDE SEQUENCE [LARGE SCALE GENOMIC DNA]</scope>
    <source>
        <strain evidence="3 4">VKM Ac-2538</strain>
    </source>
</reference>
<organism evidence="3 4">
    <name type="scientific">Kribbella orskensis</name>
    <dbReference type="NCBI Taxonomy" id="2512216"/>
    <lineage>
        <taxon>Bacteria</taxon>
        <taxon>Bacillati</taxon>
        <taxon>Actinomycetota</taxon>
        <taxon>Actinomycetes</taxon>
        <taxon>Propionibacteriales</taxon>
        <taxon>Kribbellaceae</taxon>
        <taxon>Kribbella</taxon>
    </lineage>
</organism>
<dbReference type="RefSeq" id="WP_132192136.1">
    <property type="nucleotide sequence ID" value="NZ_SLWM01000013.1"/>
</dbReference>
<gene>
    <name evidence="3" type="ORF">EV644_113141</name>
</gene>
<accession>A0ABY2BEU4</accession>
<feature type="transmembrane region" description="Helical" evidence="2">
    <location>
        <begin position="109"/>
        <end position="133"/>
    </location>
</feature>
<feature type="transmembrane region" description="Helical" evidence="2">
    <location>
        <begin position="221"/>
        <end position="238"/>
    </location>
</feature>
<feature type="region of interest" description="Disordered" evidence="1">
    <location>
        <begin position="1"/>
        <end position="22"/>
    </location>
</feature>
<feature type="transmembrane region" description="Helical" evidence="2">
    <location>
        <begin position="73"/>
        <end position="97"/>
    </location>
</feature>
<evidence type="ECO:0000313" key="4">
    <source>
        <dbReference type="Proteomes" id="UP000295818"/>
    </source>
</evidence>
<evidence type="ECO:0000256" key="1">
    <source>
        <dbReference type="SAM" id="MobiDB-lite"/>
    </source>
</evidence>
<sequence length="248" mass="25803">MTNDTVPPPTQPTTPVTPPAAGSRSLRGAAITAGVGILVMAALAPFGVFFATGGLVTQGDAALTAADITASEGLFRAGIASLFLVIALDVVIACALYRVFSPVNKGVSLLAMAFRLVYSGIYLVAVGHLLAVLRLLDGEAGPSAFSPDQVHAQVLSEINAFNDVWALALGLFGLHLLTVGYLAFRSGYAPRVLGVLLAIAGLGYVIDTFGAIAVQDSWTDVSSFTFLGELLLALWLVIRGRWVSVRST</sequence>
<protein>
    <submittedName>
        <fullName evidence="3">Uncharacterized protein DUF4386</fullName>
    </submittedName>
</protein>
<dbReference type="Pfam" id="PF14329">
    <property type="entry name" value="DUF4386"/>
    <property type="match status" value="1"/>
</dbReference>
<evidence type="ECO:0000313" key="3">
    <source>
        <dbReference type="EMBL" id="TCO17911.1"/>
    </source>
</evidence>
<dbReference type="Proteomes" id="UP000295818">
    <property type="component" value="Unassembled WGS sequence"/>
</dbReference>
<keyword evidence="2" id="KW-0472">Membrane</keyword>
<dbReference type="EMBL" id="SLWM01000013">
    <property type="protein sequence ID" value="TCO17911.1"/>
    <property type="molecule type" value="Genomic_DNA"/>
</dbReference>
<feature type="transmembrane region" description="Helical" evidence="2">
    <location>
        <begin position="29"/>
        <end position="53"/>
    </location>
</feature>
<keyword evidence="2" id="KW-0812">Transmembrane</keyword>
<keyword evidence="2" id="KW-1133">Transmembrane helix</keyword>
<feature type="transmembrane region" description="Helical" evidence="2">
    <location>
        <begin position="191"/>
        <end position="215"/>
    </location>
</feature>
<name>A0ABY2BEU4_9ACTN</name>
<feature type="transmembrane region" description="Helical" evidence="2">
    <location>
        <begin position="164"/>
        <end position="184"/>
    </location>
</feature>
<evidence type="ECO:0000256" key="2">
    <source>
        <dbReference type="SAM" id="Phobius"/>
    </source>
</evidence>
<feature type="compositionally biased region" description="Pro residues" evidence="1">
    <location>
        <begin position="1"/>
        <end position="18"/>
    </location>
</feature>
<comment type="caution">
    <text evidence="3">The sequence shown here is derived from an EMBL/GenBank/DDBJ whole genome shotgun (WGS) entry which is preliminary data.</text>
</comment>
<dbReference type="InterPro" id="IPR025495">
    <property type="entry name" value="DUF4386"/>
</dbReference>